<organism evidence="6 7">
    <name type="scientific">Pneumocystis wakefieldiae</name>
    <dbReference type="NCBI Taxonomy" id="38082"/>
    <lineage>
        <taxon>Eukaryota</taxon>
        <taxon>Fungi</taxon>
        <taxon>Dikarya</taxon>
        <taxon>Ascomycota</taxon>
        <taxon>Taphrinomycotina</taxon>
        <taxon>Pneumocystomycetes</taxon>
        <taxon>Pneumocystaceae</taxon>
        <taxon>Pneumocystis</taxon>
    </lineage>
</organism>
<name>A0A899FPI1_9ASCO</name>
<dbReference type="InterPro" id="IPR024146">
    <property type="entry name" value="Claspin"/>
</dbReference>
<dbReference type="GO" id="GO:0033314">
    <property type="term" value="P:mitotic DNA replication checkpoint signaling"/>
    <property type="evidence" value="ECO:0007669"/>
    <property type="project" value="TreeGrafter"/>
</dbReference>
<evidence type="ECO:0000313" key="7">
    <source>
        <dbReference type="Proteomes" id="UP000663699"/>
    </source>
</evidence>
<gene>
    <name evidence="6" type="ORF">MERGE_000139</name>
</gene>
<keyword evidence="4" id="KW-0175">Coiled coil</keyword>
<dbReference type="GO" id="GO:0010997">
    <property type="term" value="F:anaphase-promoting complex binding"/>
    <property type="evidence" value="ECO:0007669"/>
    <property type="project" value="TreeGrafter"/>
</dbReference>
<evidence type="ECO:0000259" key="5">
    <source>
        <dbReference type="Pfam" id="PF09444"/>
    </source>
</evidence>
<evidence type="ECO:0000256" key="4">
    <source>
        <dbReference type="SAM" id="Coils"/>
    </source>
</evidence>
<evidence type="ECO:0000313" key="6">
    <source>
        <dbReference type="EMBL" id="QSL65860.1"/>
    </source>
</evidence>
<dbReference type="GO" id="GO:0005634">
    <property type="term" value="C:nucleus"/>
    <property type="evidence" value="ECO:0007669"/>
    <property type="project" value="UniProtKB-SubCell"/>
</dbReference>
<dbReference type="PANTHER" id="PTHR14396:SF10">
    <property type="entry name" value="CLASPIN"/>
    <property type="match status" value="1"/>
</dbReference>
<dbReference type="InterPro" id="IPR018564">
    <property type="entry name" value="Repl_chkpnt_MRC1_dom"/>
</dbReference>
<sequence>MNDFGSYNCALSQKSYRKSQALNDIDNSMNFIEQNQDKISDSLSSFCSSPSSPRSCFDVEFTPRSKVKAMLAEFDMDKSELYGSKNDNSLSNTRKQFIDSGKYVNIPGKNFNTYLNENSPLDVASTKDSAYERVKNMLINKNVIKNDKDYNIGRYFYKKEKREDSCQKYLNRDMLNISDVPLFLETFEKPIPDSSEYVLSNNVKSKECMELKEKMCLSELNLKKYTCLEMQKVNPSSDDISLDHSSKSEEDYFPVKTKNLKKVATKKEIEGMRKETERMNRDMALVPETRVDRKTSILSFLRNVGYGFNVSQEPLLDNKISNEKFDAIYTNESNISFIDNNRSLQNNNSSDISPKDQEQFFSDFEKPDIKTEFSEVRRSCLTSRQINSVNYKNQKKNIFKTPISKNTSDSELEIECLVYDSKIDKNNPKQFSCFGNTSVSYSELARLSSPSQHNRIKNNLFDRKLLMKAAEQVKSERLEREDEFKQKGIILTFEERAKEIVQAEDLVEKARLEAEEIRKKENKIYNNDNSNCIDLWDEEISDVQSGEESNEGIDYNAENDDEDVYSNSGNGIIYTNNDDKNNDVNLEDIRDTTRMYDVDESYYLDSLNTKSKGIRYISDEMEDTIIKTRTLGNKNCRVIMEDDEYDNIDNVECLQDYVSNPLNLSQISSTSFIKNINTGLQLQNNAVDNEVENSTLDVLFSSNKIPSESFQMNTDVNLKISNDLNDFNCKSLCSFNNGSEKVQKEFQNTQMSMFEPPSSDIVPDNFPLSSRYSRSDDALHSSVSAELSSDVLIHGDLKRKKRLVLRNSDDEDYNYIENNNNNILYSNSTSKYSCEVDNKHFICKPEDFIEDQAQESDDEYAGLGGKSDDDDLDNKEIEDIIDDTISSQDIDATDIAAYYMKKEMEDDSKIINNLLNDITRGNLRKRRGMFFGLNDLDDEEEALKARDKRAYIIKQKLLDNQNLSFMADNPKMKAFLTTIEDNYGNPSLSIDFIDNEPLKAQEKIDDATSLTFSNTALNNNNNVKNTFKSETLYFSKNLEKEPLFSIEDESTEIFKNELVDNDMERRFDCLTNVVDRTSSKHVLKESSSLTFNAKGKLMKLLSNGSFSQKKRNLFSDNNFQLENKENPLGKILNTDIITSKLASRAVNYNKPAAKNIKTINSKLINKKVVNEKRKNDLLKLFQANTIAV</sequence>
<proteinExistence type="predicted"/>
<dbReference type="OrthoDB" id="2130597at2759"/>
<feature type="coiled-coil region" evidence="4">
    <location>
        <begin position="493"/>
        <end position="527"/>
    </location>
</feature>
<accession>A0A899FPI1</accession>
<keyword evidence="7" id="KW-1185">Reference proteome</keyword>
<evidence type="ECO:0000256" key="1">
    <source>
        <dbReference type="ARBA" id="ARBA00004123"/>
    </source>
</evidence>
<dbReference type="GO" id="GO:0007095">
    <property type="term" value="P:mitotic G2 DNA damage checkpoint signaling"/>
    <property type="evidence" value="ECO:0007669"/>
    <property type="project" value="TreeGrafter"/>
</dbReference>
<comment type="subcellular location">
    <subcellularLocation>
        <location evidence="1">Nucleus</location>
    </subcellularLocation>
</comment>
<evidence type="ECO:0000256" key="3">
    <source>
        <dbReference type="ARBA" id="ARBA00023242"/>
    </source>
</evidence>
<dbReference type="Proteomes" id="UP000663699">
    <property type="component" value="Chromosome 8"/>
</dbReference>
<dbReference type="EMBL" id="CP054539">
    <property type="protein sequence ID" value="QSL65860.1"/>
    <property type="molecule type" value="Genomic_DNA"/>
</dbReference>
<keyword evidence="2" id="KW-0597">Phosphoprotein</keyword>
<keyword evidence="3" id="KW-0539">Nucleus</keyword>
<dbReference type="AlphaFoldDB" id="A0A899FPI1"/>
<protein>
    <recommendedName>
        <fullName evidence="5">DNA replication checkpoint mediator MRC1 domain-containing protein</fullName>
    </recommendedName>
</protein>
<evidence type="ECO:0000256" key="2">
    <source>
        <dbReference type="ARBA" id="ARBA00022553"/>
    </source>
</evidence>
<feature type="domain" description="DNA replication checkpoint mediator MRC1" evidence="5">
    <location>
        <begin position="846"/>
        <end position="977"/>
    </location>
</feature>
<dbReference type="PANTHER" id="PTHR14396">
    <property type="entry name" value="CLASPIN"/>
    <property type="match status" value="1"/>
</dbReference>
<dbReference type="Pfam" id="PF09444">
    <property type="entry name" value="MRC1"/>
    <property type="match status" value="1"/>
</dbReference>
<reference evidence="6" key="1">
    <citation type="submission" date="2020-06" db="EMBL/GenBank/DDBJ databases">
        <title>Genomes of multiple members of Pneumocystis genus reveal paths to human pathogen Pneumocystis jirovecii.</title>
        <authorList>
            <person name="Cisse O.H."/>
            <person name="Ma L."/>
            <person name="Dekker J."/>
            <person name="Khil P."/>
            <person name="Jo J."/>
            <person name="Brenchley J."/>
            <person name="Blair R."/>
            <person name="Pahar B."/>
            <person name="Chabe M."/>
            <person name="Van Rompay K.A."/>
            <person name="Keesler R."/>
            <person name="Sukura A."/>
            <person name="Hirsch V."/>
            <person name="Kutty G."/>
            <person name="Liu Y."/>
            <person name="Peng L."/>
            <person name="Chen J."/>
            <person name="Song J."/>
            <person name="Weissenbacher-Lang C."/>
            <person name="Xu J."/>
            <person name="Upham N.S."/>
            <person name="Stajich J.E."/>
            <person name="Cuomo C.A."/>
            <person name="Cushion M.T."/>
            <person name="Kovacs J.A."/>
        </authorList>
    </citation>
    <scope>NUCLEOTIDE SEQUENCE</scope>
    <source>
        <strain evidence="6">2A</strain>
    </source>
</reference>